<dbReference type="STRING" id="1397694.GCA_000702585_01470"/>
<reference evidence="1 2" key="1">
    <citation type="submission" date="2018-06" db="EMBL/GenBank/DDBJ databases">
        <authorList>
            <consortium name="Pathogen Informatics"/>
            <person name="Doyle S."/>
        </authorList>
    </citation>
    <scope>NUCLEOTIDE SEQUENCE [LARGE SCALE GENOMIC DNA]</scope>
    <source>
        <strain evidence="1 2">NCTC13163</strain>
    </source>
</reference>
<dbReference type="AlphaFoldDB" id="A0A377FSY3"/>
<proteinExistence type="predicted"/>
<evidence type="ECO:0000313" key="2">
    <source>
        <dbReference type="Proteomes" id="UP000254060"/>
    </source>
</evidence>
<name>A0A377FSY3_9BACL</name>
<evidence type="ECO:0000313" key="1">
    <source>
        <dbReference type="EMBL" id="STO07606.1"/>
    </source>
</evidence>
<organism evidence="1 2">
    <name type="scientific">Exiguobacterium aurantiacum</name>
    <dbReference type="NCBI Taxonomy" id="33987"/>
    <lineage>
        <taxon>Bacteria</taxon>
        <taxon>Bacillati</taxon>
        <taxon>Bacillota</taxon>
        <taxon>Bacilli</taxon>
        <taxon>Bacillales</taxon>
        <taxon>Bacillales Family XII. Incertae Sedis</taxon>
        <taxon>Exiguobacterium</taxon>
    </lineage>
</organism>
<protein>
    <submittedName>
        <fullName evidence="1">Thioredoxin</fullName>
    </submittedName>
</protein>
<dbReference type="InterPro" id="IPR036249">
    <property type="entry name" value="Thioredoxin-like_sf"/>
</dbReference>
<dbReference type="EMBL" id="UGGP01000001">
    <property type="protein sequence ID" value="STO07606.1"/>
    <property type="molecule type" value="Genomic_DNA"/>
</dbReference>
<dbReference type="CDD" id="cd02947">
    <property type="entry name" value="TRX_family"/>
    <property type="match status" value="1"/>
</dbReference>
<dbReference type="Proteomes" id="UP000254060">
    <property type="component" value="Unassembled WGS sequence"/>
</dbReference>
<dbReference type="Gene3D" id="3.40.30.10">
    <property type="entry name" value="Glutaredoxin"/>
    <property type="match status" value="1"/>
</dbReference>
<dbReference type="SUPFAM" id="SSF52833">
    <property type="entry name" value="Thioredoxin-like"/>
    <property type="match status" value="1"/>
</dbReference>
<accession>A0A377FSY3</accession>
<gene>
    <name evidence="1" type="ORF">NCTC13163_00956</name>
</gene>
<sequence>MITDGLLYIYAPMCGTCAVAERMLAVVEAVDPTLEIEKHDANFIPNELEAYQVMSVPALLKLEDGQVRDRLYAFQNVQHVLSFVK</sequence>
<dbReference type="OrthoDB" id="5784238at2"/>